<protein>
    <recommendedName>
        <fullName evidence="4 16">Peroxidase</fullName>
        <ecNumber evidence="4 16">1.11.1.7</ecNumber>
    </recommendedName>
</protein>
<feature type="site" description="Transition state stabilizer" evidence="14">
    <location>
        <position position="68"/>
    </location>
</feature>
<dbReference type="EMBL" id="JAZDWU010000003">
    <property type="protein sequence ID" value="KAL0009041.1"/>
    <property type="molecule type" value="Genomic_DNA"/>
</dbReference>
<dbReference type="GO" id="GO:0020037">
    <property type="term" value="F:heme binding"/>
    <property type="evidence" value="ECO:0007669"/>
    <property type="project" value="UniProtKB-UniRule"/>
</dbReference>
<feature type="disulfide bond" evidence="15">
    <location>
        <begin position="74"/>
        <end position="79"/>
    </location>
</feature>
<dbReference type="PANTHER" id="PTHR31388">
    <property type="entry name" value="PEROXIDASE 72-RELATED"/>
    <property type="match status" value="1"/>
</dbReference>
<evidence type="ECO:0000256" key="15">
    <source>
        <dbReference type="PIRSR" id="PIRSR600823-5"/>
    </source>
</evidence>
<keyword evidence="17" id="KW-1133">Transmembrane helix</keyword>
<evidence type="ECO:0000256" key="12">
    <source>
        <dbReference type="PIRSR" id="PIRSR600823-2"/>
    </source>
</evidence>
<dbReference type="GO" id="GO:0005576">
    <property type="term" value="C:extracellular region"/>
    <property type="evidence" value="ECO:0007669"/>
    <property type="project" value="UniProtKB-SubCell"/>
</dbReference>
<keyword evidence="6 16" id="KW-0349">Heme</keyword>
<feature type="chain" id="PRO_5043105793" description="Peroxidase" evidence="16">
    <location>
        <begin position="31"/>
        <end position="364"/>
    </location>
</feature>
<dbReference type="InterPro" id="IPR019793">
    <property type="entry name" value="Peroxidases_heam-ligand_BS"/>
</dbReference>
<keyword evidence="16" id="KW-0964">Secreted</keyword>
<dbReference type="InterPro" id="IPR019794">
    <property type="entry name" value="Peroxidases_AS"/>
</dbReference>
<dbReference type="InterPro" id="IPR010255">
    <property type="entry name" value="Haem_peroxidase_sf"/>
</dbReference>
<feature type="active site" description="Proton acceptor" evidence="11">
    <location>
        <position position="72"/>
    </location>
</feature>
<evidence type="ECO:0000256" key="8">
    <source>
        <dbReference type="ARBA" id="ARBA00023002"/>
    </source>
</evidence>
<feature type="signal peptide" evidence="16">
    <location>
        <begin position="1"/>
        <end position="30"/>
    </location>
</feature>
<evidence type="ECO:0000256" key="13">
    <source>
        <dbReference type="PIRSR" id="PIRSR600823-3"/>
    </source>
</evidence>
<feature type="binding site" evidence="13">
    <location>
        <position position="82"/>
    </location>
    <ligand>
        <name>Ca(2+)</name>
        <dbReference type="ChEBI" id="CHEBI:29108"/>
        <label>1</label>
    </ligand>
</feature>
<keyword evidence="5 16" id="KW-0575">Peroxidase</keyword>
<feature type="binding site" evidence="13">
    <location>
        <position position="76"/>
    </location>
    <ligand>
        <name>Ca(2+)</name>
        <dbReference type="ChEBI" id="CHEBI:29108"/>
        <label>1</label>
    </ligand>
</feature>
<comment type="catalytic activity">
    <reaction evidence="1 16">
        <text>2 a phenolic donor + H2O2 = 2 a phenolic radical donor + 2 H2O</text>
        <dbReference type="Rhea" id="RHEA:56136"/>
        <dbReference type="ChEBI" id="CHEBI:15377"/>
        <dbReference type="ChEBI" id="CHEBI:16240"/>
        <dbReference type="ChEBI" id="CHEBI:139520"/>
        <dbReference type="ChEBI" id="CHEBI:139521"/>
        <dbReference type="EC" id="1.11.1.7"/>
    </reaction>
</comment>
<comment type="similarity">
    <text evidence="16">Belongs to the peroxidase family. Classical plant (class III) peroxidase subfamily.</text>
</comment>
<dbReference type="SUPFAM" id="SSF48113">
    <property type="entry name" value="Heme-dependent peroxidases"/>
    <property type="match status" value="1"/>
</dbReference>
<dbReference type="Gene3D" id="1.10.520.10">
    <property type="match status" value="2"/>
</dbReference>
<evidence type="ECO:0000256" key="3">
    <source>
        <dbReference type="ARBA" id="ARBA00006873"/>
    </source>
</evidence>
<keyword evidence="8 16" id="KW-0560">Oxidoreductase</keyword>
<feature type="binding site" evidence="13">
    <location>
        <position position="78"/>
    </location>
    <ligand>
        <name>Ca(2+)</name>
        <dbReference type="ChEBI" id="CHEBI:29108"/>
        <label>1</label>
    </ligand>
</feature>
<comment type="subcellular location">
    <subcellularLocation>
        <location evidence="16">Secreted</location>
    </subcellularLocation>
</comment>
<feature type="transmembrane region" description="Helical" evidence="17">
    <location>
        <begin position="160"/>
        <end position="184"/>
    </location>
</feature>
<keyword evidence="20" id="KW-1185">Reference proteome</keyword>
<feature type="disulfide bond" evidence="15">
    <location>
        <begin position="246"/>
        <end position="271"/>
    </location>
</feature>
<dbReference type="Gene3D" id="1.10.420.10">
    <property type="entry name" value="Peroxidase, domain 2"/>
    <property type="match status" value="1"/>
</dbReference>
<evidence type="ECO:0000256" key="14">
    <source>
        <dbReference type="PIRSR" id="PIRSR600823-4"/>
    </source>
</evidence>
<evidence type="ECO:0000313" key="20">
    <source>
        <dbReference type="Proteomes" id="UP001459277"/>
    </source>
</evidence>
<keyword evidence="16" id="KW-0376">Hydrogen peroxide</keyword>
<evidence type="ECO:0000256" key="11">
    <source>
        <dbReference type="PIRSR" id="PIRSR600823-1"/>
    </source>
</evidence>
<evidence type="ECO:0000256" key="9">
    <source>
        <dbReference type="ARBA" id="ARBA00023004"/>
    </source>
</evidence>
<dbReference type="AlphaFoldDB" id="A0AAW2DF45"/>
<comment type="similarity">
    <text evidence="3">Belongs to the peroxidase family. Ascorbate peroxidase subfamily.</text>
</comment>
<organism evidence="19 20">
    <name type="scientific">Lithocarpus litseifolius</name>
    <dbReference type="NCBI Taxonomy" id="425828"/>
    <lineage>
        <taxon>Eukaryota</taxon>
        <taxon>Viridiplantae</taxon>
        <taxon>Streptophyta</taxon>
        <taxon>Embryophyta</taxon>
        <taxon>Tracheophyta</taxon>
        <taxon>Spermatophyta</taxon>
        <taxon>Magnoliopsida</taxon>
        <taxon>eudicotyledons</taxon>
        <taxon>Gunneridae</taxon>
        <taxon>Pentapetalae</taxon>
        <taxon>rosids</taxon>
        <taxon>fabids</taxon>
        <taxon>Fagales</taxon>
        <taxon>Fagaceae</taxon>
        <taxon>Lithocarpus</taxon>
    </lineage>
</organism>
<dbReference type="PROSITE" id="PS50873">
    <property type="entry name" value="PEROXIDASE_4"/>
    <property type="match status" value="1"/>
</dbReference>
<feature type="disulfide bond" evidence="15">
    <location>
        <begin position="127"/>
        <end position="360"/>
    </location>
</feature>
<evidence type="ECO:0000256" key="2">
    <source>
        <dbReference type="ARBA" id="ARBA00002322"/>
    </source>
</evidence>
<dbReference type="EC" id="1.11.1.7" evidence="4 16"/>
<proteinExistence type="inferred from homology"/>
<dbReference type="PRINTS" id="PR00461">
    <property type="entry name" value="PLPEROXIDASE"/>
</dbReference>
<evidence type="ECO:0000259" key="18">
    <source>
        <dbReference type="PROSITE" id="PS50873"/>
    </source>
</evidence>
<dbReference type="Pfam" id="PF00141">
    <property type="entry name" value="peroxidase"/>
    <property type="match status" value="1"/>
</dbReference>
<evidence type="ECO:0000313" key="19">
    <source>
        <dbReference type="EMBL" id="KAL0009041.1"/>
    </source>
</evidence>
<feature type="binding site" evidence="12">
    <location>
        <position position="209"/>
    </location>
    <ligand>
        <name>substrate</name>
    </ligand>
</feature>
<dbReference type="InterPro" id="IPR000823">
    <property type="entry name" value="Peroxidase_pln"/>
</dbReference>
<evidence type="ECO:0000256" key="17">
    <source>
        <dbReference type="SAM" id="Phobius"/>
    </source>
</evidence>
<evidence type="ECO:0000256" key="7">
    <source>
        <dbReference type="ARBA" id="ARBA00022723"/>
    </source>
</evidence>
<keyword evidence="16" id="KW-0732">Signal</keyword>
<dbReference type="GO" id="GO:0006979">
    <property type="term" value="P:response to oxidative stress"/>
    <property type="evidence" value="ECO:0007669"/>
    <property type="project" value="UniProtKB-UniRule"/>
</dbReference>
<dbReference type="InterPro" id="IPR033905">
    <property type="entry name" value="Secretory_peroxidase"/>
</dbReference>
<accession>A0AAW2DF45</accession>
<dbReference type="GO" id="GO:0140825">
    <property type="term" value="F:lactoperoxidase activity"/>
    <property type="evidence" value="ECO:0007669"/>
    <property type="project" value="UniProtKB-EC"/>
</dbReference>
<feature type="binding site" evidence="13">
    <location>
        <position position="240"/>
    </location>
    <ligand>
        <name>Ca(2+)</name>
        <dbReference type="ChEBI" id="CHEBI:29108"/>
        <label>2</label>
    </ligand>
</feature>
<comment type="cofactor">
    <cofactor evidence="13 16">
        <name>Ca(2+)</name>
        <dbReference type="ChEBI" id="CHEBI:29108"/>
    </cofactor>
    <text evidence="13 16">Binds 2 calcium ions per subunit.</text>
</comment>
<dbReference type="GO" id="GO:0046872">
    <property type="term" value="F:metal ion binding"/>
    <property type="evidence" value="ECO:0007669"/>
    <property type="project" value="UniProtKB-UniRule"/>
</dbReference>
<reference evidence="19 20" key="1">
    <citation type="submission" date="2024-01" db="EMBL/GenBank/DDBJ databases">
        <title>A telomere-to-telomere, gap-free genome of sweet tea (Lithocarpus litseifolius).</title>
        <authorList>
            <person name="Zhou J."/>
        </authorList>
    </citation>
    <scope>NUCLEOTIDE SEQUENCE [LARGE SCALE GENOMIC DNA]</scope>
    <source>
        <strain evidence="19">Zhou-2022a</strain>
        <tissue evidence="19">Leaf</tissue>
    </source>
</reference>
<feature type="binding site" evidence="13">
    <location>
        <position position="73"/>
    </location>
    <ligand>
        <name>Ca(2+)</name>
        <dbReference type="ChEBI" id="CHEBI:29108"/>
        <label>1</label>
    </ligand>
</feature>
<dbReference type="InterPro" id="IPR002016">
    <property type="entry name" value="Haem_peroxidase"/>
</dbReference>
<evidence type="ECO:0000256" key="1">
    <source>
        <dbReference type="ARBA" id="ARBA00000189"/>
    </source>
</evidence>
<evidence type="ECO:0000256" key="16">
    <source>
        <dbReference type="RuleBase" id="RU362060"/>
    </source>
</evidence>
<keyword evidence="17" id="KW-0812">Transmembrane</keyword>
<feature type="domain" description="Plant heme peroxidase family profile" evidence="18">
    <location>
        <begin position="31"/>
        <end position="364"/>
    </location>
</feature>
<sequence>MAQSYSSSAILTTIIKFCLLFSLLVGMVSAQLSSNFYATSCPNALSTIKSAVDSAVSSEKRMGASLLRLHFHDCFVNGCDASVLLDDNSTFTGEKTAGPNNNSLRGFDVVDTIKSQLENICPGVVSCADILAVVARDSVVAVRKSHNFTLFMNFNLNHNIIGKSTSCCFAVIFIILFVLIQLGGTKWTVQLGRRDSTTASLSAANSNIPAPTLNLSGLLTAFSNKGFTAKELVALSGSHTIGQARCTVFRTRIYNETNIDSSFATSLKSNCPSTGGDNNLAPLDLTSPTSFDNAYFKNLISNKGLLHSDQQLFNGGSTDSQVNAYNSNSASFLTDFANAMVKMGNLSPLTGTSGQIRKNCRKTN</sequence>
<keyword evidence="17" id="KW-0472">Membrane</keyword>
<comment type="cofactor">
    <cofactor evidence="13 16">
        <name>heme b</name>
        <dbReference type="ChEBI" id="CHEBI:60344"/>
    </cofactor>
    <text evidence="13 16">Binds 1 heme b (iron(II)-protoporphyrin IX) group per subunit.</text>
</comment>
<dbReference type="PANTHER" id="PTHR31388:SF247">
    <property type="entry name" value="PEROXIDASE"/>
    <property type="match status" value="1"/>
</dbReference>
<dbReference type="PRINTS" id="PR00458">
    <property type="entry name" value="PEROXIDASE"/>
</dbReference>
<feature type="binding site" evidence="13">
    <location>
        <position position="292"/>
    </location>
    <ligand>
        <name>Ca(2+)</name>
        <dbReference type="ChEBI" id="CHEBI:29108"/>
        <label>2</label>
    </ligand>
</feature>
<feature type="binding site" evidence="13">
    <location>
        <position position="94"/>
    </location>
    <ligand>
        <name>Ca(2+)</name>
        <dbReference type="ChEBI" id="CHEBI:29108"/>
        <label>1</label>
    </ligand>
</feature>
<evidence type="ECO:0000256" key="5">
    <source>
        <dbReference type="ARBA" id="ARBA00022559"/>
    </source>
</evidence>
<keyword evidence="7 13" id="KW-0479">Metal-binding</keyword>
<evidence type="ECO:0000256" key="4">
    <source>
        <dbReference type="ARBA" id="ARBA00012313"/>
    </source>
</evidence>
<dbReference type="PROSITE" id="PS00436">
    <property type="entry name" value="PEROXIDASE_2"/>
    <property type="match status" value="1"/>
</dbReference>
<feature type="disulfide bond" evidence="15">
    <location>
        <begin position="41"/>
        <end position="121"/>
    </location>
</feature>
<keyword evidence="9 13" id="KW-0408">Iron</keyword>
<evidence type="ECO:0000256" key="6">
    <source>
        <dbReference type="ARBA" id="ARBA00022617"/>
    </source>
</evidence>
<dbReference type="FunFam" id="1.10.420.10:FF:000001">
    <property type="entry name" value="Peroxidase"/>
    <property type="match status" value="1"/>
</dbReference>
<dbReference type="Proteomes" id="UP001459277">
    <property type="component" value="Unassembled WGS sequence"/>
</dbReference>
<feature type="binding site" description="axial binding residue" evidence="13">
    <location>
        <position position="239"/>
    </location>
    <ligand>
        <name>heme b</name>
        <dbReference type="ChEBI" id="CHEBI:60344"/>
    </ligand>
    <ligandPart>
        <name>Fe</name>
        <dbReference type="ChEBI" id="CHEBI:18248"/>
    </ligandPart>
</feature>
<comment type="caution">
    <text evidence="19">The sequence shown here is derived from an EMBL/GenBank/DDBJ whole genome shotgun (WGS) entry which is preliminary data.</text>
</comment>
<comment type="function">
    <text evidence="2">Removal of H(2)O(2), oxidation of toxic reductants, biosynthesis and degradation of lignin, suberization, auxin catabolism, response to environmental stresses such as wounding, pathogen attack and oxidative stress. These functions might be dependent on each isozyme/isoform in each plant tissue.</text>
</comment>
<dbReference type="CDD" id="cd00693">
    <property type="entry name" value="secretory_peroxidase"/>
    <property type="match status" value="1"/>
</dbReference>
<feature type="binding site" evidence="13">
    <location>
        <position position="80"/>
    </location>
    <ligand>
        <name>Ca(2+)</name>
        <dbReference type="ChEBI" id="CHEBI:29108"/>
        <label>1</label>
    </ligand>
</feature>
<keyword evidence="13 16" id="KW-0106">Calcium</keyword>
<dbReference type="GO" id="GO:0042744">
    <property type="term" value="P:hydrogen peroxide catabolic process"/>
    <property type="evidence" value="ECO:0007669"/>
    <property type="project" value="UniProtKB-KW"/>
</dbReference>
<feature type="binding site" evidence="13">
    <location>
        <position position="284"/>
    </location>
    <ligand>
        <name>Ca(2+)</name>
        <dbReference type="ChEBI" id="CHEBI:29108"/>
        <label>2</label>
    </ligand>
</feature>
<gene>
    <name evidence="19" type="ORF">SO802_010543</name>
</gene>
<dbReference type="PROSITE" id="PS00435">
    <property type="entry name" value="PEROXIDASE_1"/>
    <property type="match status" value="1"/>
</dbReference>
<name>A0AAW2DF45_9ROSI</name>
<keyword evidence="10 15" id="KW-1015">Disulfide bond</keyword>
<evidence type="ECO:0000256" key="10">
    <source>
        <dbReference type="ARBA" id="ARBA00023157"/>
    </source>
</evidence>